<gene>
    <name evidence="9" type="primary">aka-1</name>
    <name evidence="7" type="synonym">Cbr-aka-1</name>
    <name evidence="9" type="ORF">CBG13053</name>
    <name evidence="7" type="ORF">CBG_13053</name>
</gene>
<feature type="region of interest" description="Disordered" evidence="5">
    <location>
        <begin position="323"/>
        <end position="397"/>
    </location>
</feature>
<keyword evidence="8" id="KW-1185">Reference proteome</keyword>
<dbReference type="PANTHER" id="PTHR46319:SF3">
    <property type="entry name" value="ZINC FINGER FYVE DOMAIN-CONTAINING PROTEIN"/>
    <property type="match status" value="1"/>
</dbReference>
<feature type="compositionally biased region" description="Low complexity" evidence="5">
    <location>
        <begin position="700"/>
        <end position="714"/>
    </location>
</feature>
<reference evidence="7 8" key="1">
    <citation type="journal article" date="2003" name="PLoS Biol.">
        <title>The genome sequence of Caenorhabditis briggsae: a platform for comparative genomics.</title>
        <authorList>
            <person name="Stein L.D."/>
            <person name="Bao Z."/>
            <person name="Blasiar D."/>
            <person name="Blumenthal T."/>
            <person name="Brent M.R."/>
            <person name="Chen N."/>
            <person name="Chinwalla A."/>
            <person name="Clarke L."/>
            <person name="Clee C."/>
            <person name="Coghlan A."/>
            <person name="Coulson A."/>
            <person name="D'Eustachio P."/>
            <person name="Fitch D.H."/>
            <person name="Fulton L.A."/>
            <person name="Fulton R.E."/>
            <person name="Griffiths-Jones S."/>
            <person name="Harris T.W."/>
            <person name="Hillier L.W."/>
            <person name="Kamath R."/>
            <person name="Kuwabara P.E."/>
            <person name="Mardis E.R."/>
            <person name="Marra M.A."/>
            <person name="Miner T.L."/>
            <person name="Minx P."/>
            <person name="Mullikin J.C."/>
            <person name="Plumb R.W."/>
            <person name="Rogers J."/>
            <person name="Schein J.E."/>
            <person name="Sohrmann M."/>
            <person name="Spieth J."/>
            <person name="Stajich J.E."/>
            <person name="Wei C."/>
            <person name="Willey D."/>
            <person name="Wilson R.K."/>
            <person name="Durbin R."/>
            <person name="Waterston R.H."/>
        </authorList>
    </citation>
    <scope>NUCLEOTIDE SEQUENCE [LARGE SCALE GENOMIC DNA]</scope>
    <source>
        <strain evidence="7 8">AF16</strain>
    </source>
</reference>
<protein>
    <submittedName>
        <fullName evidence="7">Protein CBR-AKA-1</fullName>
    </submittedName>
</protein>
<dbReference type="SMART" id="SM01421">
    <property type="entry name" value="DUF3480"/>
    <property type="match status" value="1"/>
</dbReference>
<sequence>MGDMDDLLDQMESDLIKTTQTNQPPPLLPPTSIAMQPRGLRQNPAPKSVVTVSKFVISDDMNKHMEGHVSIDSSLLPNTFQSKPISQLRDDEIVPKKENILFSLVSGNQKIEDLREDCVVEKNEVADKVEACTTEVLSHVEVQEIIETKSHTEVQQEEDAVSEVEEVCVYLMFLLKKSIFFQETLIPETQVISNLNATAREAVPLTSQIQVTPRKIELDTEMESMLDHLNGVEDESDQNRSLSEPETQNNDTSTRKAGGRDFSDESSDESILFQYADKISEEVMTAALGTRKLHYDPAVQEFYHANDSIPDVFAMSFASTTSRKSELNNDTSNQLSGTENKQKLPSVVEQVEQAEESEKENEPDEQQDNSESDCSLKHDKEDSSPQNVESETVHMTSLEQYPEVSLLTDVISVEEEIAASDISGDCSMDSKDTEQPVVEQPSINDSEDNIATEANTPVVEKNSEEKVTSETVDSMPSDDDESAPETVVEAVGFKAPTTDEEENREDADSIVESVSNDSQDSLVGTTEDETENRPRFDSSIATVHVLHESDSDESQPRRERRLTESELQLGKTSPYWIPDSECQNCMLCNVKFTIITRRHHCRACGRVLCGSCCSEKSVLDYLKEDGKKPQAVRVCKPCSTMLSRIESHEEEERRRLTDAHDRSYNEEDTSTSTTPHATTVPRGVLKARSMTQTNEEEGPSTSSQVPSSSSNVSESAKRSVVFRDGVRPGAPADEQNPEEERSTALKPKKKSRKRTAVVRRIAELKMEDELACALPKEGVTKLLIVKPDSEQPKFEDASVILEALCDFTVVTVVLKKNLNCTMQIFNNPNFGLVWAVSSQGFAQIGLDELFFSWTLSDSEKQNMDSEEPELDEKTALSLIPLVVLHRISMIYCQSTEHEYAGVRRVDSRLMRIHTVTESVTPLPKHVMFFRPTVQSGLENMRIPTNPFLIACFLHDDELSWATALPNRLLYKLGEKYNVFPTPFVNFVNRPALYSTDASGTVLKVFTDFRSWSYRMRHIPGCTVSLTNEKTIIRIPKSCMKEVRYYAFWLFFLQFKFQLKEIITFSRSMVAWSCDMNQDDDSVLVCEETDPGLYSTQVFAKYMGQRESTSASFLILDGGSKVNSLQVNVVEDGVAIRLQSERLEVILNAINEGNDVMESSKDMEFRVEFVEDGDWIVPENEFYPKSQIDGLVLINKFQYGLSLERALTQVLQVQGISEYGIRMSHVYNLGDGRLQPEEEPKIYGLVEIAAKECVAMLEPHILFLIHAGIQSVSIRLFVSPYEFEYDVSKWIGLEAENDKYKQSLDQLIPMLYNMVQYVPNGFEVEFVLSIVSTRALPI</sequence>
<keyword evidence="3" id="KW-0862">Zinc</keyword>
<dbReference type="Gene3D" id="3.30.500.40">
    <property type="match status" value="1"/>
</dbReference>
<feature type="compositionally biased region" description="Polar residues" evidence="5">
    <location>
        <begin position="384"/>
        <end position="397"/>
    </location>
</feature>
<feature type="compositionally biased region" description="Low complexity" evidence="5">
    <location>
        <begin position="670"/>
        <end position="679"/>
    </location>
</feature>
<organism evidence="7 8">
    <name type="scientific">Caenorhabditis briggsae</name>
    <dbReference type="NCBI Taxonomy" id="6238"/>
    <lineage>
        <taxon>Eukaryota</taxon>
        <taxon>Metazoa</taxon>
        <taxon>Ecdysozoa</taxon>
        <taxon>Nematoda</taxon>
        <taxon>Chromadorea</taxon>
        <taxon>Rhabditida</taxon>
        <taxon>Rhabditina</taxon>
        <taxon>Rhabditomorpha</taxon>
        <taxon>Rhabditoidea</taxon>
        <taxon>Rhabditidae</taxon>
        <taxon>Peloderinae</taxon>
        <taxon>Caenorhabditis</taxon>
    </lineage>
</organism>
<keyword evidence="1" id="KW-0479">Metal-binding</keyword>
<dbReference type="Pfam" id="PF11979">
    <property type="entry name" value="SARA_C"/>
    <property type="match status" value="1"/>
</dbReference>
<dbReference type="Gene3D" id="3.30.1360.220">
    <property type="entry name" value="Domain of unknown function (DUF3480), N-terminal subdomain"/>
    <property type="match status" value="1"/>
</dbReference>
<dbReference type="WormBase" id="CBG13053">
    <property type="protein sequence ID" value="CBP41227"/>
    <property type="gene ID" value="WBGene00033885"/>
    <property type="gene designation" value="Cbr-aka-1"/>
</dbReference>
<feature type="region of interest" description="Disordered" evidence="5">
    <location>
        <begin position="233"/>
        <end position="267"/>
    </location>
</feature>
<name>A8XGZ1_CAEBR</name>
<dbReference type="InterPro" id="IPR011011">
    <property type="entry name" value="Znf_FYVE_PHD"/>
</dbReference>
<dbReference type="PROSITE" id="PS50178">
    <property type="entry name" value="ZF_FYVE"/>
    <property type="match status" value="1"/>
</dbReference>
<dbReference type="SUPFAM" id="SSF57903">
    <property type="entry name" value="FYVE/PHD zinc finger"/>
    <property type="match status" value="1"/>
</dbReference>
<dbReference type="EMBL" id="HE600938">
    <property type="protein sequence ID" value="CAP31915.2"/>
    <property type="molecule type" value="Genomic_DNA"/>
</dbReference>
<evidence type="ECO:0000259" key="6">
    <source>
        <dbReference type="PROSITE" id="PS50178"/>
    </source>
</evidence>
<dbReference type="InParanoid" id="A8XGZ1"/>
<dbReference type="InterPro" id="IPR022557">
    <property type="entry name" value="SARA-like_C"/>
</dbReference>
<dbReference type="Pfam" id="PF01363">
    <property type="entry name" value="FYVE"/>
    <property type="match status" value="1"/>
</dbReference>
<dbReference type="FunCoup" id="A8XGZ1">
    <property type="interactions" value="2409"/>
</dbReference>
<feature type="compositionally biased region" description="Polar residues" evidence="5">
    <location>
        <begin position="512"/>
        <end position="524"/>
    </location>
</feature>
<dbReference type="InterPro" id="IPR013083">
    <property type="entry name" value="Znf_RING/FYVE/PHD"/>
</dbReference>
<evidence type="ECO:0000313" key="9">
    <source>
        <dbReference type="WormBase" id="CBG13053"/>
    </source>
</evidence>
<evidence type="ECO:0000256" key="4">
    <source>
        <dbReference type="PROSITE-ProRule" id="PRU00091"/>
    </source>
</evidence>
<dbReference type="FunFam" id="3.30.40.10:FF:000084">
    <property type="entry name" value="Zinc finger, FYVE domain-containing 9b"/>
    <property type="match status" value="1"/>
</dbReference>
<dbReference type="HOGENOM" id="CLU_006554_0_0_1"/>
<dbReference type="GO" id="GO:0016197">
    <property type="term" value="P:endosomal transport"/>
    <property type="evidence" value="ECO:0000318"/>
    <property type="project" value="GO_Central"/>
</dbReference>
<feature type="compositionally biased region" description="Polar residues" evidence="5">
    <location>
        <begin position="239"/>
        <end position="252"/>
    </location>
</feature>
<dbReference type="Proteomes" id="UP000008549">
    <property type="component" value="Unassembled WGS sequence"/>
</dbReference>
<dbReference type="PANTHER" id="PTHR46319">
    <property type="entry name" value="ZINC FINGER FYVE DOMAIN-CONTAINING PROTEIN"/>
    <property type="match status" value="1"/>
</dbReference>
<reference evidence="7 8" key="2">
    <citation type="journal article" date="2011" name="PLoS Genet.">
        <title>Caenorhabditis briggsae recombinant inbred line genotypes reveal inter-strain incompatibility and the evolution of recombination.</title>
        <authorList>
            <person name="Ross J.A."/>
            <person name="Koboldt D.C."/>
            <person name="Staisch J.E."/>
            <person name="Chamberlin H.M."/>
            <person name="Gupta B.P."/>
            <person name="Miller R.D."/>
            <person name="Baird S.E."/>
            <person name="Haag E.S."/>
        </authorList>
    </citation>
    <scope>NUCLEOTIDE SEQUENCE [LARGE SCALE GENOMIC DNA]</scope>
    <source>
        <strain evidence="7 8">AF16</strain>
    </source>
</reference>
<dbReference type="SMART" id="SM00064">
    <property type="entry name" value="FYVE"/>
    <property type="match status" value="1"/>
</dbReference>
<evidence type="ECO:0000313" key="7">
    <source>
        <dbReference type="EMBL" id="CAP31915.2"/>
    </source>
</evidence>
<feature type="compositionally biased region" description="Acidic residues" evidence="5">
    <location>
        <begin position="498"/>
        <end position="509"/>
    </location>
</feature>
<feature type="region of interest" description="Disordered" evidence="5">
    <location>
        <begin position="646"/>
        <end position="752"/>
    </location>
</feature>
<dbReference type="Gene3D" id="3.30.40.10">
    <property type="entry name" value="Zinc/RING finger domain, C3HC4 (zinc finger)"/>
    <property type="match status" value="1"/>
</dbReference>
<dbReference type="STRING" id="6238.A8XGZ1"/>
<evidence type="ECO:0000256" key="1">
    <source>
        <dbReference type="ARBA" id="ARBA00022723"/>
    </source>
</evidence>
<keyword evidence="2 4" id="KW-0863">Zinc-finger</keyword>
<evidence type="ECO:0000256" key="3">
    <source>
        <dbReference type="ARBA" id="ARBA00022833"/>
    </source>
</evidence>
<dbReference type="GO" id="GO:0008270">
    <property type="term" value="F:zinc ion binding"/>
    <property type="evidence" value="ECO:0007669"/>
    <property type="project" value="UniProtKB-KW"/>
</dbReference>
<dbReference type="InterPro" id="IPR000306">
    <property type="entry name" value="Znf_FYVE"/>
</dbReference>
<evidence type="ECO:0000256" key="2">
    <source>
        <dbReference type="ARBA" id="ARBA00022771"/>
    </source>
</evidence>
<dbReference type="GO" id="GO:0031901">
    <property type="term" value="C:early endosome membrane"/>
    <property type="evidence" value="ECO:0000318"/>
    <property type="project" value="GO_Central"/>
</dbReference>
<feature type="region of interest" description="Disordered" evidence="5">
    <location>
        <begin position="546"/>
        <end position="565"/>
    </location>
</feature>
<feature type="compositionally biased region" description="Basic and acidic residues" evidence="5">
    <location>
        <begin position="374"/>
        <end position="383"/>
    </location>
</feature>
<proteinExistence type="predicted"/>
<evidence type="ECO:0000313" key="8">
    <source>
        <dbReference type="Proteomes" id="UP000008549"/>
    </source>
</evidence>
<dbReference type="eggNOG" id="KOG1841">
    <property type="taxonomic scope" value="Eukaryota"/>
</dbReference>
<accession>A8XGZ1</accession>
<evidence type="ECO:0000256" key="5">
    <source>
        <dbReference type="SAM" id="MobiDB-lite"/>
    </source>
</evidence>
<feature type="region of interest" description="Disordered" evidence="5">
    <location>
        <begin position="421"/>
        <end position="539"/>
    </location>
</feature>
<dbReference type="CDD" id="cd15729">
    <property type="entry name" value="FYVE_endofin"/>
    <property type="match status" value="1"/>
</dbReference>
<feature type="compositionally biased region" description="Polar residues" evidence="5">
    <location>
        <begin position="323"/>
        <end position="339"/>
    </location>
</feature>
<dbReference type="InterPro" id="IPR017455">
    <property type="entry name" value="Znf_FYVE-rel"/>
</dbReference>
<feature type="compositionally biased region" description="Basic and acidic residues" evidence="5">
    <location>
        <begin position="646"/>
        <end position="665"/>
    </location>
</feature>
<feature type="compositionally biased region" description="Basic and acidic residues" evidence="5">
    <location>
        <begin position="546"/>
        <end position="564"/>
    </location>
</feature>
<dbReference type="OMA" id="WIPDSEC"/>
<feature type="compositionally biased region" description="Acidic residues" evidence="5">
    <location>
        <begin position="352"/>
        <end position="371"/>
    </location>
</feature>
<feature type="domain" description="FYVE-type" evidence="6">
    <location>
        <begin position="579"/>
        <end position="643"/>
    </location>
</feature>